<keyword evidence="1" id="KW-0812">Transmembrane</keyword>
<reference evidence="2" key="1">
    <citation type="submission" date="2021-10" db="EMBL/GenBank/DDBJ databases">
        <title>Marinomonas pontica sp. nov., isolated from the Black Sea.</title>
        <authorList>
            <person name="Zhao L.-H."/>
            <person name="Xue J.-H."/>
        </authorList>
    </citation>
    <scope>NUCLEOTIDE SEQUENCE</scope>
    <source>
        <strain evidence="2">E8</strain>
    </source>
</reference>
<accession>A0A9X1LE32</accession>
<dbReference type="AlphaFoldDB" id="A0A9X1LE32"/>
<gene>
    <name evidence="2" type="ORF">LG368_02035</name>
</gene>
<evidence type="ECO:0000313" key="3">
    <source>
        <dbReference type="Proteomes" id="UP001139095"/>
    </source>
</evidence>
<evidence type="ECO:0000256" key="1">
    <source>
        <dbReference type="SAM" id="Phobius"/>
    </source>
</evidence>
<proteinExistence type="predicted"/>
<dbReference type="EMBL" id="JAJATW010000002">
    <property type="protein sequence ID" value="MCB5160676.1"/>
    <property type="molecule type" value="Genomic_DNA"/>
</dbReference>
<dbReference type="Pfam" id="PF11743">
    <property type="entry name" value="DUF3301"/>
    <property type="match status" value="1"/>
</dbReference>
<keyword evidence="3" id="KW-1185">Reference proteome</keyword>
<comment type="caution">
    <text evidence="2">The sequence shown here is derived from an EMBL/GenBank/DDBJ whole genome shotgun (WGS) entry which is preliminary data.</text>
</comment>
<keyword evidence="1" id="KW-1133">Transmembrane helix</keyword>
<name>A0A9X1LE32_9GAMM</name>
<organism evidence="2 3">
    <name type="scientific">Marinomonas algarum</name>
    <dbReference type="NCBI Taxonomy" id="2883105"/>
    <lineage>
        <taxon>Bacteria</taxon>
        <taxon>Pseudomonadati</taxon>
        <taxon>Pseudomonadota</taxon>
        <taxon>Gammaproteobacteria</taxon>
        <taxon>Oceanospirillales</taxon>
        <taxon>Oceanospirillaceae</taxon>
        <taxon>Marinomonas</taxon>
    </lineage>
</organism>
<dbReference type="InterPro" id="IPR021732">
    <property type="entry name" value="DUF3301"/>
</dbReference>
<dbReference type="RefSeq" id="WP_226753061.1">
    <property type="nucleotide sequence ID" value="NZ_JAJATW010000002.1"/>
</dbReference>
<sequence length="104" mass="11935">MNLQLIDIVVFLALASVLYAWWCNITIREQALKRAKKHCESLNLQLLDGSVAGSGWRPVWHSGMIKVKRRYTFEFSSSGTSRYSGEITYLGNQQLSIWLSPHDF</sequence>
<feature type="transmembrane region" description="Helical" evidence="1">
    <location>
        <begin position="6"/>
        <end position="27"/>
    </location>
</feature>
<evidence type="ECO:0000313" key="2">
    <source>
        <dbReference type="EMBL" id="MCB5160676.1"/>
    </source>
</evidence>
<protein>
    <submittedName>
        <fullName evidence="2">DUF3301 domain-containing protein</fullName>
    </submittedName>
</protein>
<keyword evidence="1" id="KW-0472">Membrane</keyword>
<dbReference type="Proteomes" id="UP001139095">
    <property type="component" value="Unassembled WGS sequence"/>
</dbReference>